<evidence type="ECO:0000313" key="11">
    <source>
        <dbReference type="Proteomes" id="UP000256379"/>
    </source>
</evidence>
<dbReference type="NCBIfam" id="TIGR00041">
    <property type="entry name" value="DTMP_kinase"/>
    <property type="match status" value="1"/>
</dbReference>
<dbReference type="GO" id="GO:0006227">
    <property type="term" value="P:dUDP biosynthetic process"/>
    <property type="evidence" value="ECO:0007669"/>
    <property type="project" value="TreeGrafter"/>
</dbReference>
<dbReference type="InterPro" id="IPR039430">
    <property type="entry name" value="Thymidylate_kin-like_dom"/>
</dbReference>
<keyword evidence="6 8" id="KW-0067">ATP-binding</keyword>
<dbReference type="GO" id="GO:0004798">
    <property type="term" value="F:dTMP kinase activity"/>
    <property type="evidence" value="ECO:0007669"/>
    <property type="project" value="UniProtKB-UniRule"/>
</dbReference>
<feature type="binding site" evidence="8">
    <location>
        <begin position="8"/>
        <end position="15"/>
    </location>
    <ligand>
        <name>ATP</name>
        <dbReference type="ChEBI" id="CHEBI:30616"/>
    </ligand>
</feature>
<reference evidence="10 11" key="1">
    <citation type="submission" date="2018-04" db="EMBL/GenBank/DDBJ databases">
        <title>Novel Campyloabacter and Helicobacter Species and Strains.</title>
        <authorList>
            <person name="Mannion A.J."/>
            <person name="Shen Z."/>
            <person name="Fox J.G."/>
        </authorList>
    </citation>
    <scope>NUCLEOTIDE SEQUENCE [LARGE SCALE GENOMIC DNA]</scope>
    <source>
        <strain evidence="10 11">MIT 17-337</strain>
    </source>
</reference>
<evidence type="ECO:0000256" key="6">
    <source>
        <dbReference type="ARBA" id="ARBA00022840"/>
    </source>
</evidence>
<proteinExistence type="inferred from homology"/>
<evidence type="ECO:0000256" key="3">
    <source>
        <dbReference type="ARBA" id="ARBA00022727"/>
    </source>
</evidence>
<dbReference type="InterPro" id="IPR027417">
    <property type="entry name" value="P-loop_NTPase"/>
</dbReference>
<dbReference type="GO" id="GO:0005524">
    <property type="term" value="F:ATP binding"/>
    <property type="evidence" value="ECO:0007669"/>
    <property type="project" value="UniProtKB-UniRule"/>
</dbReference>
<keyword evidence="3 8" id="KW-0545">Nucleotide biosynthesis</keyword>
<dbReference type="Proteomes" id="UP000256379">
    <property type="component" value="Unassembled WGS sequence"/>
</dbReference>
<evidence type="ECO:0000256" key="8">
    <source>
        <dbReference type="HAMAP-Rule" id="MF_00165"/>
    </source>
</evidence>
<evidence type="ECO:0000256" key="1">
    <source>
        <dbReference type="ARBA" id="ARBA00009776"/>
    </source>
</evidence>
<dbReference type="CDD" id="cd01672">
    <property type="entry name" value="TMPK"/>
    <property type="match status" value="1"/>
</dbReference>
<evidence type="ECO:0000256" key="5">
    <source>
        <dbReference type="ARBA" id="ARBA00022777"/>
    </source>
</evidence>
<dbReference type="Pfam" id="PF02223">
    <property type="entry name" value="Thymidylate_kin"/>
    <property type="match status" value="1"/>
</dbReference>
<dbReference type="GO" id="GO:0006235">
    <property type="term" value="P:dTTP biosynthetic process"/>
    <property type="evidence" value="ECO:0007669"/>
    <property type="project" value="UniProtKB-UniRule"/>
</dbReference>
<evidence type="ECO:0000256" key="2">
    <source>
        <dbReference type="ARBA" id="ARBA00022679"/>
    </source>
</evidence>
<keyword evidence="5 8" id="KW-0418">Kinase</keyword>
<sequence length="226" mass="26469">MHYFVIEGIDTSGKTTQHKLLQQRLGGVNLQDYKKHDDIIFINEPGATDLGFYIRQLLLHEHIEISKKASFLLFLAQRAEIFTQIINIPNIVISDRSLLSGIAYDLSLNITQALYFNLFATYNTLPEKIVFLEIPQNEIAKRLSGKQLDSIEQNGIEYLMNIQSRFHEILHYICDIETYKKISTIQEDYSLQKFYHQNTLPKILRLDATYSKEELHEQIFTFFFDN</sequence>
<keyword evidence="11" id="KW-1185">Reference proteome</keyword>
<gene>
    <name evidence="8 10" type="primary">tmk</name>
    <name evidence="10" type="ORF">CQA53_07865</name>
</gene>
<evidence type="ECO:0000256" key="4">
    <source>
        <dbReference type="ARBA" id="ARBA00022741"/>
    </source>
</evidence>
<comment type="similarity">
    <text evidence="1 8">Belongs to the thymidylate kinase family.</text>
</comment>
<protein>
    <recommendedName>
        <fullName evidence="8">Thymidylate kinase</fullName>
        <ecNumber evidence="8">2.7.4.9</ecNumber>
    </recommendedName>
    <alternativeName>
        <fullName evidence="8">dTMP kinase</fullName>
    </alternativeName>
</protein>
<dbReference type="SUPFAM" id="SSF52540">
    <property type="entry name" value="P-loop containing nucleoside triphosphate hydrolases"/>
    <property type="match status" value="1"/>
</dbReference>
<feature type="domain" description="Thymidylate kinase-like" evidence="9">
    <location>
        <begin position="6"/>
        <end position="186"/>
    </location>
</feature>
<evidence type="ECO:0000256" key="7">
    <source>
        <dbReference type="ARBA" id="ARBA00048743"/>
    </source>
</evidence>
<dbReference type="GO" id="GO:0006233">
    <property type="term" value="P:dTDP biosynthetic process"/>
    <property type="evidence" value="ECO:0007669"/>
    <property type="project" value="InterPro"/>
</dbReference>
<comment type="caution">
    <text evidence="10">The sequence shown here is derived from an EMBL/GenBank/DDBJ whole genome shotgun (WGS) entry which is preliminary data.</text>
</comment>
<name>A0A3D8IGI5_9HELI</name>
<comment type="catalytic activity">
    <reaction evidence="7 8">
        <text>dTMP + ATP = dTDP + ADP</text>
        <dbReference type="Rhea" id="RHEA:13517"/>
        <dbReference type="ChEBI" id="CHEBI:30616"/>
        <dbReference type="ChEBI" id="CHEBI:58369"/>
        <dbReference type="ChEBI" id="CHEBI:63528"/>
        <dbReference type="ChEBI" id="CHEBI:456216"/>
        <dbReference type="EC" id="2.7.4.9"/>
    </reaction>
</comment>
<dbReference type="Gene3D" id="3.40.50.300">
    <property type="entry name" value="P-loop containing nucleotide triphosphate hydrolases"/>
    <property type="match status" value="1"/>
</dbReference>
<dbReference type="PANTHER" id="PTHR10344:SF4">
    <property type="entry name" value="UMP-CMP KINASE 2, MITOCHONDRIAL"/>
    <property type="match status" value="1"/>
</dbReference>
<organism evidence="10 11">
    <name type="scientific">Helicobacter didelphidarum</name>
    <dbReference type="NCBI Taxonomy" id="2040648"/>
    <lineage>
        <taxon>Bacteria</taxon>
        <taxon>Pseudomonadati</taxon>
        <taxon>Campylobacterota</taxon>
        <taxon>Epsilonproteobacteria</taxon>
        <taxon>Campylobacterales</taxon>
        <taxon>Helicobacteraceae</taxon>
        <taxon>Helicobacter</taxon>
    </lineage>
</organism>
<dbReference type="EMBL" id="NXLQ01000019">
    <property type="protein sequence ID" value="RDU64233.1"/>
    <property type="molecule type" value="Genomic_DNA"/>
</dbReference>
<dbReference type="AlphaFoldDB" id="A0A3D8IGI5"/>
<dbReference type="GO" id="GO:0005829">
    <property type="term" value="C:cytosol"/>
    <property type="evidence" value="ECO:0007669"/>
    <property type="project" value="TreeGrafter"/>
</dbReference>
<accession>A0A3D8IGI5</accession>
<dbReference type="RefSeq" id="WP_115543458.1">
    <property type="nucleotide sequence ID" value="NZ_NXLQ01000019.1"/>
</dbReference>
<dbReference type="PANTHER" id="PTHR10344">
    <property type="entry name" value="THYMIDYLATE KINASE"/>
    <property type="match status" value="1"/>
</dbReference>
<comment type="function">
    <text evidence="8">Phosphorylation of dTMP to form dTDP in both de novo and salvage pathways of dTTP synthesis.</text>
</comment>
<dbReference type="OrthoDB" id="9774907at2"/>
<dbReference type="HAMAP" id="MF_00165">
    <property type="entry name" value="Thymidylate_kinase"/>
    <property type="match status" value="1"/>
</dbReference>
<keyword evidence="2 8" id="KW-0808">Transferase</keyword>
<dbReference type="InterPro" id="IPR018094">
    <property type="entry name" value="Thymidylate_kinase"/>
</dbReference>
<dbReference type="EC" id="2.7.4.9" evidence="8"/>
<keyword evidence="4 8" id="KW-0547">Nucleotide-binding</keyword>
<evidence type="ECO:0000259" key="9">
    <source>
        <dbReference type="Pfam" id="PF02223"/>
    </source>
</evidence>
<evidence type="ECO:0000313" key="10">
    <source>
        <dbReference type="EMBL" id="RDU64233.1"/>
    </source>
</evidence>